<organism evidence="2 3">
    <name type="scientific">Basidiobolus ranarum</name>
    <dbReference type="NCBI Taxonomy" id="34480"/>
    <lineage>
        <taxon>Eukaryota</taxon>
        <taxon>Fungi</taxon>
        <taxon>Fungi incertae sedis</taxon>
        <taxon>Zoopagomycota</taxon>
        <taxon>Entomophthoromycotina</taxon>
        <taxon>Basidiobolomycetes</taxon>
        <taxon>Basidiobolales</taxon>
        <taxon>Basidiobolaceae</taxon>
        <taxon>Basidiobolus</taxon>
    </lineage>
</organism>
<keyword evidence="1" id="KW-0472">Membrane</keyword>
<evidence type="ECO:0000313" key="2">
    <source>
        <dbReference type="EMBL" id="KAK9765055.1"/>
    </source>
</evidence>
<dbReference type="Proteomes" id="UP001479436">
    <property type="component" value="Unassembled WGS sequence"/>
</dbReference>
<reference evidence="2 3" key="1">
    <citation type="submission" date="2023-04" db="EMBL/GenBank/DDBJ databases">
        <title>Genome of Basidiobolus ranarum AG-B5.</title>
        <authorList>
            <person name="Stajich J.E."/>
            <person name="Carter-House D."/>
            <person name="Gryganskyi A."/>
        </authorList>
    </citation>
    <scope>NUCLEOTIDE SEQUENCE [LARGE SCALE GENOMIC DNA]</scope>
    <source>
        <strain evidence="2 3">AG-B5</strain>
    </source>
</reference>
<protein>
    <submittedName>
        <fullName evidence="2">Uncharacterized protein</fullName>
    </submittedName>
</protein>
<proteinExistence type="predicted"/>
<comment type="caution">
    <text evidence="2">The sequence shown here is derived from an EMBL/GenBank/DDBJ whole genome shotgun (WGS) entry which is preliminary data.</text>
</comment>
<accession>A0ABR2WUC0</accession>
<feature type="transmembrane region" description="Helical" evidence="1">
    <location>
        <begin position="39"/>
        <end position="60"/>
    </location>
</feature>
<name>A0ABR2WUC0_9FUNG</name>
<evidence type="ECO:0000313" key="3">
    <source>
        <dbReference type="Proteomes" id="UP001479436"/>
    </source>
</evidence>
<sequence>MHSYIFKPILFSFKHGLSVAKESPFLSLYISHPYLHLRFHLHIFLSFTLISQFLGIFPLVCRKFVIVRSLSFLLGSLLTQLPSLLPILLTTFAVATIDDINYSDFIYKCTSFYIS</sequence>
<feature type="transmembrane region" description="Helical" evidence="1">
    <location>
        <begin position="72"/>
        <end position="97"/>
    </location>
</feature>
<keyword evidence="1" id="KW-0812">Transmembrane</keyword>
<dbReference type="EMBL" id="JASJQH010000323">
    <property type="protein sequence ID" value="KAK9765055.1"/>
    <property type="molecule type" value="Genomic_DNA"/>
</dbReference>
<keyword evidence="1" id="KW-1133">Transmembrane helix</keyword>
<gene>
    <name evidence="2" type="ORF">K7432_006921</name>
</gene>
<keyword evidence="3" id="KW-1185">Reference proteome</keyword>
<evidence type="ECO:0000256" key="1">
    <source>
        <dbReference type="SAM" id="Phobius"/>
    </source>
</evidence>